<evidence type="ECO:0000313" key="6">
    <source>
        <dbReference type="Proteomes" id="UP000693946"/>
    </source>
</evidence>
<dbReference type="EMBL" id="JAGKHQ010000011">
    <property type="protein sequence ID" value="KAG7505936.1"/>
    <property type="molecule type" value="Genomic_DNA"/>
</dbReference>
<dbReference type="GO" id="GO:0002764">
    <property type="term" value="P:immune response-regulating signaling pathway"/>
    <property type="evidence" value="ECO:0007669"/>
    <property type="project" value="TreeGrafter"/>
</dbReference>
<keyword evidence="2" id="KW-0472">Membrane</keyword>
<accession>A0AAV6RQ63</accession>
<evidence type="ECO:0000256" key="1">
    <source>
        <dbReference type="ARBA" id="ARBA00023157"/>
    </source>
</evidence>
<organism evidence="5 6">
    <name type="scientific">Solea senegalensis</name>
    <name type="common">Senegalese sole</name>
    <dbReference type="NCBI Taxonomy" id="28829"/>
    <lineage>
        <taxon>Eukaryota</taxon>
        <taxon>Metazoa</taxon>
        <taxon>Chordata</taxon>
        <taxon>Craniata</taxon>
        <taxon>Vertebrata</taxon>
        <taxon>Euteleostomi</taxon>
        <taxon>Actinopterygii</taxon>
        <taxon>Neopterygii</taxon>
        <taxon>Teleostei</taxon>
        <taxon>Neoteleostei</taxon>
        <taxon>Acanthomorphata</taxon>
        <taxon>Carangaria</taxon>
        <taxon>Pleuronectiformes</taxon>
        <taxon>Pleuronectoidei</taxon>
        <taxon>Soleidae</taxon>
        <taxon>Solea</taxon>
    </lineage>
</organism>
<keyword evidence="3" id="KW-0732">Signal</keyword>
<feature type="chain" id="PRO_5043349931" evidence="3">
    <location>
        <begin position="23"/>
        <end position="388"/>
    </location>
</feature>
<dbReference type="InterPro" id="IPR050412">
    <property type="entry name" value="Ig-like_Receptors_ImmuneReg"/>
</dbReference>
<name>A0AAV6RQ63_SOLSE</name>
<feature type="transmembrane region" description="Helical" evidence="2">
    <location>
        <begin position="266"/>
        <end position="292"/>
    </location>
</feature>
<protein>
    <submittedName>
        <fullName evidence="5">Deleted in malignant brain tumors 1 SSC5D-like</fullName>
    </submittedName>
</protein>
<dbReference type="PANTHER" id="PTHR11738">
    <property type="entry name" value="MHC CLASS I NK CELL RECEPTOR"/>
    <property type="match status" value="1"/>
</dbReference>
<feature type="signal peptide" evidence="3">
    <location>
        <begin position="1"/>
        <end position="22"/>
    </location>
</feature>
<keyword evidence="6" id="KW-1185">Reference proteome</keyword>
<dbReference type="SMART" id="SM00409">
    <property type="entry name" value="IG"/>
    <property type="match status" value="2"/>
</dbReference>
<comment type="caution">
    <text evidence="5">The sequence shown here is derived from an EMBL/GenBank/DDBJ whole genome shotgun (WGS) entry which is preliminary data.</text>
</comment>
<keyword evidence="2" id="KW-1133">Transmembrane helix</keyword>
<dbReference type="InterPro" id="IPR007110">
    <property type="entry name" value="Ig-like_dom"/>
</dbReference>
<keyword evidence="1" id="KW-1015">Disulfide bond</keyword>
<dbReference type="PROSITE" id="PS50835">
    <property type="entry name" value="IG_LIKE"/>
    <property type="match status" value="2"/>
</dbReference>
<evidence type="ECO:0000313" key="5">
    <source>
        <dbReference type="EMBL" id="KAG7505936.1"/>
    </source>
</evidence>
<dbReference type="AlphaFoldDB" id="A0AAV6RQ63"/>
<dbReference type="GO" id="GO:0007166">
    <property type="term" value="P:cell surface receptor signaling pathway"/>
    <property type="evidence" value="ECO:0007669"/>
    <property type="project" value="UniProtKB-ARBA"/>
</dbReference>
<sequence>MCRLVLGLCFGSLLLMSSFSAAEIVRRPIISLTPAGEITWGQNVRFTCSTSPEKYVSAVFMTTSSSTAWKRVAKLSSRGSVVASLTFSQVTFDDDGLYQCRFRDSSGYSQSPLSGFVKLSVKVNLPKPSISADVHSEVVWGNDVVITCSISTRHVDVPLQQPEITLSSPDGTLQWSPGAVEVTWGHSFVITCSVPSHYPGGLFTLSFSGSTANDTKPAVNQSASFEFPTTNYDHHGNYSCVYEVTLSSRKFTSAETWISVVIELPLWMLVSSVSAGIVLLLLLLVPLVIFLVRKRRQVVTQHGVPSLTPMSVGNHYEDSDSDEEANYINFDPAQCKNMHKAQTCGMLDEENEFSDDDDDDDDYVNVNQPFAEDATDIYEDQMDIYENV</sequence>
<feature type="domain" description="Ig-like" evidence="4">
    <location>
        <begin position="126"/>
        <end position="252"/>
    </location>
</feature>
<keyword evidence="2" id="KW-0812">Transmembrane</keyword>
<dbReference type="PANTHER" id="PTHR11738:SF186">
    <property type="entry name" value="OSTEOCLAST-ASSOCIATED IMMUNOGLOBULIN-LIKE RECEPTOR"/>
    <property type="match status" value="1"/>
</dbReference>
<evidence type="ECO:0000256" key="3">
    <source>
        <dbReference type="SAM" id="SignalP"/>
    </source>
</evidence>
<evidence type="ECO:0000256" key="2">
    <source>
        <dbReference type="SAM" id="Phobius"/>
    </source>
</evidence>
<evidence type="ECO:0000259" key="4">
    <source>
        <dbReference type="PROSITE" id="PS50835"/>
    </source>
</evidence>
<dbReference type="Pfam" id="PF00047">
    <property type="entry name" value="ig"/>
    <property type="match status" value="2"/>
</dbReference>
<feature type="domain" description="Ig-like" evidence="4">
    <location>
        <begin position="28"/>
        <end position="114"/>
    </location>
</feature>
<gene>
    <name evidence="5" type="ORF">JOB18_043429</name>
</gene>
<dbReference type="InterPro" id="IPR013151">
    <property type="entry name" value="Immunoglobulin_dom"/>
</dbReference>
<dbReference type="Proteomes" id="UP000693946">
    <property type="component" value="Linkage Group LG19"/>
</dbReference>
<dbReference type="InterPro" id="IPR003599">
    <property type="entry name" value="Ig_sub"/>
</dbReference>
<proteinExistence type="predicted"/>
<reference evidence="5 6" key="1">
    <citation type="journal article" date="2021" name="Sci. Rep.">
        <title>Chromosome anchoring in Senegalese sole (Solea senegalensis) reveals sex-associated markers and genome rearrangements in flatfish.</title>
        <authorList>
            <person name="Guerrero-Cozar I."/>
            <person name="Gomez-Garrido J."/>
            <person name="Berbel C."/>
            <person name="Martinez-Blanch J.F."/>
            <person name="Alioto T."/>
            <person name="Claros M.G."/>
            <person name="Gagnaire P.A."/>
            <person name="Manchado M."/>
        </authorList>
    </citation>
    <scope>NUCLEOTIDE SEQUENCE [LARGE SCALE GENOMIC DNA]</scope>
    <source>
        <strain evidence="5">Sse05_10M</strain>
    </source>
</reference>